<evidence type="ECO:0000313" key="9">
    <source>
        <dbReference type="EnsemblPlants" id="Kaladp0056s0135.1.v1.1"/>
    </source>
</evidence>
<dbReference type="EnsemblPlants" id="Kaladp0056s0135.1.v1.1">
    <property type="protein sequence ID" value="Kaladp0056s0135.1.v1.1"/>
    <property type="gene ID" value="Kaladp0056s0135.v1.1"/>
</dbReference>
<evidence type="ECO:0000256" key="7">
    <source>
        <dbReference type="RuleBase" id="RU361233"/>
    </source>
</evidence>
<dbReference type="InterPro" id="IPR044173">
    <property type="entry name" value="CASPL"/>
</dbReference>
<dbReference type="AlphaFoldDB" id="A0A7N0U7S4"/>
<evidence type="ECO:0000256" key="4">
    <source>
        <dbReference type="ARBA" id="ARBA00022692"/>
    </source>
</evidence>
<dbReference type="NCBIfam" id="TIGR01569">
    <property type="entry name" value="A_tha_TIGR01569"/>
    <property type="match status" value="1"/>
</dbReference>
<name>A0A7N0U7S4_KALFE</name>
<protein>
    <recommendedName>
        <fullName evidence="7">CASP-like protein</fullName>
    </recommendedName>
</protein>
<dbReference type="PANTHER" id="PTHR36488">
    <property type="entry name" value="CASP-LIKE PROTEIN 1U1"/>
    <property type="match status" value="1"/>
</dbReference>
<dbReference type="OMA" id="MPRRTHH"/>
<reference evidence="9" key="1">
    <citation type="submission" date="2021-01" db="UniProtKB">
        <authorList>
            <consortium name="EnsemblPlants"/>
        </authorList>
    </citation>
    <scope>IDENTIFICATION</scope>
</reference>
<sequence length="223" mass="23915">MMSGAQETAITIDESKSGRKGKTTVVIDKSSSGKKMKTTADKTALHTFKPLPHPHARFKKGLAIFDLIFRLGAVAAALGATAVMGTVDQILPFFTQFFQFEAQFDDLPSFQFFVIANGFAAGYLVLSLPVAIVCIVRPPAVGARLFLFIMDTVALALITSAAGAATAIVYLAHNGNDDTNWNPICQQFTDFCQQTSGAVVSAFVAAVMVAFLIMLSAFALRRH</sequence>
<dbReference type="Gramene" id="Kaladp0056s0135.1.v1.1">
    <property type="protein sequence ID" value="Kaladp0056s0135.1.v1.1"/>
    <property type="gene ID" value="Kaladp0056s0135.v1.1"/>
</dbReference>
<evidence type="ECO:0000259" key="8">
    <source>
        <dbReference type="Pfam" id="PF04535"/>
    </source>
</evidence>
<keyword evidence="3 7" id="KW-1003">Cell membrane</keyword>
<evidence type="ECO:0000256" key="5">
    <source>
        <dbReference type="ARBA" id="ARBA00022989"/>
    </source>
</evidence>
<keyword evidence="10" id="KW-1185">Reference proteome</keyword>
<evidence type="ECO:0000256" key="2">
    <source>
        <dbReference type="ARBA" id="ARBA00007651"/>
    </source>
</evidence>
<evidence type="ECO:0000256" key="6">
    <source>
        <dbReference type="ARBA" id="ARBA00023136"/>
    </source>
</evidence>
<feature type="transmembrane region" description="Helical" evidence="7">
    <location>
        <begin position="148"/>
        <end position="172"/>
    </location>
</feature>
<dbReference type="InterPro" id="IPR006459">
    <property type="entry name" value="CASP/CASPL"/>
</dbReference>
<feature type="transmembrane region" description="Helical" evidence="7">
    <location>
        <begin position="110"/>
        <end position="136"/>
    </location>
</feature>
<keyword evidence="6 7" id="KW-0472">Membrane</keyword>
<feature type="transmembrane region" description="Helical" evidence="7">
    <location>
        <begin position="198"/>
        <end position="220"/>
    </location>
</feature>
<keyword evidence="5 7" id="KW-1133">Transmembrane helix</keyword>
<evidence type="ECO:0000256" key="1">
    <source>
        <dbReference type="ARBA" id="ARBA00004651"/>
    </source>
</evidence>
<organism evidence="9 10">
    <name type="scientific">Kalanchoe fedtschenkoi</name>
    <name type="common">Lavender scallops</name>
    <name type="synonym">South American air plant</name>
    <dbReference type="NCBI Taxonomy" id="63787"/>
    <lineage>
        <taxon>Eukaryota</taxon>
        <taxon>Viridiplantae</taxon>
        <taxon>Streptophyta</taxon>
        <taxon>Embryophyta</taxon>
        <taxon>Tracheophyta</taxon>
        <taxon>Spermatophyta</taxon>
        <taxon>Magnoliopsida</taxon>
        <taxon>eudicotyledons</taxon>
        <taxon>Gunneridae</taxon>
        <taxon>Pentapetalae</taxon>
        <taxon>Saxifragales</taxon>
        <taxon>Crassulaceae</taxon>
        <taxon>Kalanchoe</taxon>
    </lineage>
</organism>
<dbReference type="GO" id="GO:0005886">
    <property type="term" value="C:plasma membrane"/>
    <property type="evidence" value="ECO:0007669"/>
    <property type="project" value="UniProtKB-SubCell"/>
</dbReference>
<keyword evidence="4 7" id="KW-0812">Transmembrane</keyword>
<accession>A0A7N0U7S4</accession>
<dbReference type="InterPro" id="IPR006702">
    <property type="entry name" value="CASP_dom"/>
</dbReference>
<comment type="subcellular location">
    <subcellularLocation>
        <location evidence="1 7">Cell membrane</location>
        <topology evidence="1 7">Multi-pass membrane protein</topology>
    </subcellularLocation>
</comment>
<feature type="transmembrane region" description="Helical" evidence="7">
    <location>
        <begin position="67"/>
        <end position="90"/>
    </location>
</feature>
<evidence type="ECO:0000313" key="10">
    <source>
        <dbReference type="Proteomes" id="UP000594263"/>
    </source>
</evidence>
<feature type="domain" description="Casparian strip membrane protein" evidence="8">
    <location>
        <begin position="60"/>
        <end position="207"/>
    </location>
</feature>
<dbReference type="Proteomes" id="UP000594263">
    <property type="component" value="Unplaced"/>
</dbReference>
<proteinExistence type="inferred from homology"/>
<dbReference type="Pfam" id="PF04535">
    <property type="entry name" value="CASP_dom"/>
    <property type="match status" value="1"/>
</dbReference>
<comment type="similarity">
    <text evidence="2 7">Belongs to the Casparian strip membrane proteins (CASP) family.</text>
</comment>
<dbReference type="PANTHER" id="PTHR36488:SF11">
    <property type="entry name" value="CASP-LIKE PROTEIN"/>
    <property type="match status" value="1"/>
</dbReference>
<evidence type="ECO:0000256" key="3">
    <source>
        <dbReference type="ARBA" id="ARBA00022475"/>
    </source>
</evidence>
<comment type="subunit">
    <text evidence="7">Homodimer and heterodimers.</text>
</comment>